<feature type="region of interest" description="Disordered" evidence="1">
    <location>
        <begin position="132"/>
        <end position="180"/>
    </location>
</feature>
<comment type="caution">
    <text evidence="2">The sequence shown here is derived from an EMBL/GenBank/DDBJ whole genome shotgun (WGS) entry which is preliminary data.</text>
</comment>
<dbReference type="InterPro" id="IPR024410">
    <property type="entry name" value="Phage_TAC_12"/>
</dbReference>
<dbReference type="Proteomes" id="UP000018419">
    <property type="component" value="Unassembled WGS sequence"/>
</dbReference>
<organism evidence="2 3">
    <name type="scientific">Acinetobacter radioresistens SK82</name>
    <dbReference type="NCBI Taxonomy" id="596318"/>
    <lineage>
        <taxon>Bacteria</taxon>
        <taxon>Pseudomonadati</taxon>
        <taxon>Pseudomonadota</taxon>
        <taxon>Gammaproteobacteria</taxon>
        <taxon>Moraxellales</taxon>
        <taxon>Moraxellaceae</taxon>
        <taxon>Acinetobacter</taxon>
    </lineage>
</organism>
<sequence length="180" mass="19689">MKKLDIKGLKRVALEQSPPVEKTIKFNIGGEKYEGQVWVRPLSFKDQSEISKAYQWNFNEDDPAKSEIKSIDTRRLQAAQILGSICEDAKGTAFFSTVDEVLDSNPSLIGAMYEAANDVNNFLGKSQKTSLTKTNSGVSLSSTESAEKQSKKQSKTLSAESQQSGENTDKNAEVLTSAEG</sequence>
<protein>
    <submittedName>
        <fullName evidence="2">Uncharacterized protein</fullName>
    </submittedName>
</protein>
<evidence type="ECO:0000313" key="2">
    <source>
        <dbReference type="EMBL" id="EET82859.1"/>
    </source>
</evidence>
<dbReference type="RefSeq" id="WP_005405064.1">
    <property type="nucleotide sequence ID" value="NZ_ACVR01000029.1"/>
</dbReference>
<dbReference type="Pfam" id="PF16459">
    <property type="entry name" value="Phage_TAC_13"/>
    <property type="match status" value="1"/>
</dbReference>
<name>A0ABP2GN51_ACIRA</name>
<reference evidence="2 3" key="1">
    <citation type="submission" date="2009-07" db="EMBL/GenBank/DDBJ databases">
        <authorList>
            <person name="Madupu R."/>
            <person name="Durkin A.S."/>
            <person name="Torralba M."/>
            <person name="Methe B."/>
            <person name="Sutton G.G."/>
            <person name="Strausberg R.L."/>
            <person name="Nelson K.E."/>
        </authorList>
    </citation>
    <scope>NUCLEOTIDE SEQUENCE [LARGE SCALE GENOMIC DNA]</scope>
    <source>
        <strain evidence="2 3">SK82</strain>
    </source>
</reference>
<keyword evidence="3" id="KW-1185">Reference proteome</keyword>
<feature type="compositionally biased region" description="Polar residues" evidence="1">
    <location>
        <begin position="157"/>
        <end position="166"/>
    </location>
</feature>
<evidence type="ECO:0000256" key="1">
    <source>
        <dbReference type="SAM" id="MobiDB-lite"/>
    </source>
</evidence>
<accession>A0ABP2GN51</accession>
<evidence type="ECO:0000313" key="3">
    <source>
        <dbReference type="Proteomes" id="UP000018419"/>
    </source>
</evidence>
<dbReference type="EMBL" id="ACVR01000029">
    <property type="protein sequence ID" value="EET82859.1"/>
    <property type="molecule type" value="Genomic_DNA"/>
</dbReference>
<gene>
    <name evidence="2" type="ORF">ACIRA0001_1653</name>
</gene>
<proteinExistence type="predicted"/>